<organism evidence="1 2">
    <name type="scientific">Fulvimarina manganoxydans</name>
    <dbReference type="NCBI Taxonomy" id="937218"/>
    <lineage>
        <taxon>Bacteria</taxon>
        <taxon>Pseudomonadati</taxon>
        <taxon>Pseudomonadota</taxon>
        <taxon>Alphaproteobacteria</taxon>
        <taxon>Hyphomicrobiales</taxon>
        <taxon>Aurantimonadaceae</taxon>
        <taxon>Fulvimarina</taxon>
    </lineage>
</organism>
<evidence type="ECO:0000313" key="1">
    <source>
        <dbReference type="EMBL" id="SMD01573.1"/>
    </source>
</evidence>
<keyword evidence="2" id="KW-1185">Reference proteome</keyword>
<reference evidence="1 2" key="1">
    <citation type="submission" date="2017-04" db="EMBL/GenBank/DDBJ databases">
        <authorList>
            <person name="Afonso C.L."/>
            <person name="Miller P.J."/>
            <person name="Scott M.A."/>
            <person name="Spackman E."/>
            <person name="Goraichik I."/>
            <person name="Dimitrov K.M."/>
            <person name="Suarez D.L."/>
            <person name="Swayne D.E."/>
        </authorList>
    </citation>
    <scope>NUCLEOTIDE SEQUENCE [LARGE SCALE GENOMIC DNA]</scope>
    <source>
        <strain evidence="1 2">CGMCC 1.10972</strain>
    </source>
</reference>
<accession>A0A1W2DVT2</accession>
<name>A0A1W2DVT2_9HYPH</name>
<protein>
    <submittedName>
        <fullName evidence="1">Uncharacterized protein</fullName>
    </submittedName>
</protein>
<gene>
    <name evidence="1" type="ORF">SAMN06297251_11850</name>
</gene>
<dbReference type="EMBL" id="FWXR01000018">
    <property type="protein sequence ID" value="SMD01573.1"/>
    <property type="molecule type" value="Genomic_DNA"/>
</dbReference>
<dbReference type="AlphaFoldDB" id="A0A1W2DVT2"/>
<proteinExistence type="predicted"/>
<dbReference type="Proteomes" id="UP000192656">
    <property type="component" value="Unassembled WGS sequence"/>
</dbReference>
<evidence type="ECO:0000313" key="2">
    <source>
        <dbReference type="Proteomes" id="UP000192656"/>
    </source>
</evidence>
<sequence>MFRSILKALFVGWVAKKFTGRRAHRRPASQPAPRRF</sequence>